<proteinExistence type="predicted"/>
<feature type="compositionally biased region" description="Basic and acidic residues" evidence="1">
    <location>
        <begin position="1"/>
        <end position="20"/>
    </location>
</feature>
<organism evidence="2 3">
    <name type="scientific">Levilactobacillus zymae</name>
    <dbReference type="NCBI Taxonomy" id="267363"/>
    <lineage>
        <taxon>Bacteria</taxon>
        <taxon>Bacillati</taxon>
        <taxon>Bacillota</taxon>
        <taxon>Bacilli</taxon>
        <taxon>Lactobacillales</taxon>
        <taxon>Lactobacillaceae</taxon>
        <taxon>Levilactobacillus</taxon>
    </lineage>
</organism>
<feature type="region of interest" description="Disordered" evidence="1">
    <location>
        <begin position="1"/>
        <end position="40"/>
    </location>
</feature>
<evidence type="ECO:0000313" key="3">
    <source>
        <dbReference type="Proteomes" id="UP000321794"/>
    </source>
</evidence>
<comment type="caution">
    <text evidence="2">The sequence shown here is derived from an EMBL/GenBank/DDBJ whole genome shotgun (WGS) entry which is preliminary data.</text>
</comment>
<protein>
    <submittedName>
        <fullName evidence="2">Uncharacterized protein</fullName>
    </submittedName>
</protein>
<accession>A0ABQ0WXU3</accession>
<gene>
    <name evidence="2" type="ORF">LZY01_15630</name>
</gene>
<dbReference type="EMBL" id="BJZK01000018">
    <property type="protein sequence ID" value="GEO72395.1"/>
    <property type="molecule type" value="Genomic_DNA"/>
</dbReference>
<sequence>MDFFSDDVKRSGLPDRDTFRQSKKKAGAEMPTTLSGTSCPVGTRFGAARSAKCVQPPSNLTMVETVNGGSPTPLT</sequence>
<name>A0ABQ0WXU3_9LACO</name>
<evidence type="ECO:0000256" key="1">
    <source>
        <dbReference type="SAM" id="MobiDB-lite"/>
    </source>
</evidence>
<evidence type="ECO:0000313" key="2">
    <source>
        <dbReference type="EMBL" id="GEO72395.1"/>
    </source>
</evidence>
<keyword evidence="3" id="KW-1185">Reference proteome</keyword>
<dbReference type="Proteomes" id="UP000321794">
    <property type="component" value="Unassembled WGS sequence"/>
</dbReference>
<reference evidence="2 3" key="1">
    <citation type="submission" date="2019-07" db="EMBL/GenBank/DDBJ databases">
        <title>Whole genome shotgun sequence of Lactobacillus zymae NBRC 107157.</title>
        <authorList>
            <person name="Hosoyama A."/>
            <person name="Uohara A."/>
            <person name="Ohji S."/>
            <person name="Ichikawa N."/>
        </authorList>
    </citation>
    <scope>NUCLEOTIDE SEQUENCE [LARGE SCALE GENOMIC DNA]</scope>
    <source>
        <strain evidence="2 3">NBRC 107157</strain>
    </source>
</reference>